<dbReference type="Proteomes" id="UP000225277">
    <property type="component" value="Unassembled WGS sequence"/>
</dbReference>
<protein>
    <submittedName>
        <fullName evidence="1">Uncharacterized protein</fullName>
    </submittedName>
</protein>
<dbReference type="RefSeq" id="XP_023627883.1">
    <property type="nucleotide sequence ID" value="XM_023772115.1"/>
</dbReference>
<evidence type="ECO:0000313" key="2">
    <source>
        <dbReference type="Proteomes" id="UP000225277"/>
    </source>
</evidence>
<accession>A0A2D3VDV0</accession>
<evidence type="ECO:0000313" key="1">
    <source>
        <dbReference type="EMBL" id="CZT20994.1"/>
    </source>
</evidence>
<organism evidence="1 2">
    <name type="scientific">Ramularia collo-cygni</name>
    <dbReference type="NCBI Taxonomy" id="112498"/>
    <lineage>
        <taxon>Eukaryota</taxon>
        <taxon>Fungi</taxon>
        <taxon>Dikarya</taxon>
        <taxon>Ascomycota</taxon>
        <taxon>Pezizomycotina</taxon>
        <taxon>Dothideomycetes</taxon>
        <taxon>Dothideomycetidae</taxon>
        <taxon>Mycosphaerellales</taxon>
        <taxon>Mycosphaerellaceae</taxon>
        <taxon>Ramularia</taxon>
    </lineage>
</organism>
<dbReference type="EMBL" id="FJUY01000010">
    <property type="protein sequence ID" value="CZT20994.1"/>
    <property type="molecule type" value="Genomic_DNA"/>
</dbReference>
<gene>
    <name evidence="1" type="ORF">RCC_06855</name>
</gene>
<dbReference type="AlphaFoldDB" id="A0A2D3VDV0"/>
<name>A0A2D3VDV0_9PEZI</name>
<proteinExistence type="predicted"/>
<dbReference type="GeneID" id="35601980"/>
<keyword evidence="2" id="KW-1185">Reference proteome</keyword>
<reference evidence="1 2" key="1">
    <citation type="submission" date="2016-03" db="EMBL/GenBank/DDBJ databases">
        <authorList>
            <person name="Ploux O."/>
        </authorList>
    </citation>
    <scope>NUCLEOTIDE SEQUENCE [LARGE SCALE GENOMIC DNA]</scope>
    <source>
        <strain evidence="1 2">URUG2</strain>
    </source>
</reference>
<sequence length="42" mass="4926">MDNELKFYMLKNTKTMGHREFEKQILPQLQAKFPGLSGVKEV</sequence>